<evidence type="ECO:0000313" key="2">
    <source>
        <dbReference type="Proteomes" id="UP000037747"/>
    </source>
</evidence>
<comment type="caution">
    <text evidence="1">The sequence shown here is derived from an EMBL/GenBank/DDBJ whole genome shotgun (WGS) entry which is preliminary data.</text>
</comment>
<dbReference type="PROSITE" id="PS51257">
    <property type="entry name" value="PROKAR_LIPOPROTEIN"/>
    <property type="match status" value="1"/>
</dbReference>
<gene>
    <name evidence="1" type="ORF">AMR74_07790</name>
</gene>
<reference evidence="1 2" key="1">
    <citation type="submission" date="2015-08" db="EMBL/GenBank/DDBJ databases">
        <title>Genomes of Isolates from Cabo Rojo, PR.</title>
        <authorList>
            <person name="Sanchez-Nieves R.L."/>
            <person name="Montalvo-Rodriguez R."/>
        </authorList>
    </citation>
    <scope>NUCLEOTIDE SEQUENCE [LARGE SCALE GENOMIC DNA]</scope>
    <source>
        <strain evidence="1 2">5</strain>
    </source>
</reference>
<dbReference type="RefSeq" id="WP_053771510.1">
    <property type="nucleotide sequence ID" value="NZ_LIST01000003.1"/>
</dbReference>
<keyword evidence="2" id="KW-1185">Reference proteome</keyword>
<dbReference type="EMBL" id="LIST01000003">
    <property type="protein sequence ID" value="KOX96335.1"/>
    <property type="molecule type" value="Genomic_DNA"/>
</dbReference>
<accession>A0A0M9ARN1</accession>
<evidence type="ECO:0000313" key="1">
    <source>
        <dbReference type="EMBL" id="KOX96335.1"/>
    </source>
</evidence>
<dbReference type="PATRIC" id="fig|1705389.3.peg.2309"/>
<dbReference type="Proteomes" id="UP000037747">
    <property type="component" value="Unassembled WGS sequence"/>
</dbReference>
<dbReference type="AlphaFoldDB" id="A0A0M9ARN1"/>
<organism evidence="1 2">
    <name type="scientific">Halorubrum tropicale</name>
    <dbReference type="NCBI Taxonomy" id="1765655"/>
    <lineage>
        <taxon>Archaea</taxon>
        <taxon>Methanobacteriati</taxon>
        <taxon>Methanobacteriota</taxon>
        <taxon>Stenosarchaea group</taxon>
        <taxon>Halobacteria</taxon>
        <taxon>Halobacteriales</taxon>
        <taxon>Haloferacaceae</taxon>
        <taxon>Halorubrum</taxon>
    </lineage>
</organism>
<sequence length="227" mass="24073">MKRRGLLAAMAASASVAVAGCAGEDGSYEFDAEPARVPESAYSDSGYNGQEPESFSIDREFNVTGVNARVTATTWVARYVNPTTQSALFVASTPNASVAGQSVNPLVRVEGAELIRRLLNQVNQQDVGGGNADIQTDDIEARGEETRTILDQEATISVFETTVSADVEGSNGQSGSVEDIPVLLYLTTIQHQAADADSEDVIALVGLHPVEVEQSEQLLAMMEAVEH</sequence>
<name>A0A0M9ARN1_9EURY</name>
<dbReference type="Pfam" id="PF20127">
    <property type="entry name" value="DUF6517"/>
    <property type="match status" value="1"/>
</dbReference>
<protein>
    <submittedName>
        <fullName evidence="1">Uncharacterized protein</fullName>
    </submittedName>
</protein>
<proteinExistence type="predicted"/>
<dbReference type="OrthoDB" id="205286at2157"/>
<dbReference type="InterPro" id="IPR045396">
    <property type="entry name" value="DUF6517"/>
</dbReference>